<dbReference type="Proteomes" id="UP000467700">
    <property type="component" value="Unassembled WGS sequence"/>
</dbReference>
<proteinExistence type="inferred from homology"/>
<keyword evidence="8" id="KW-0676">Redox-active center</keyword>
<dbReference type="AlphaFoldDB" id="A0A8S0VYK2"/>
<dbReference type="NCBIfam" id="TIGR01126">
    <property type="entry name" value="pdi_dom"/>
    <property type="match status" value="2"/>
</dbReference>
<dbReference type="InterPro" id="IPR036356">
    <property type="entry name" value="ERp29_C_sf"/>
</dbReference>
<dbReference type="InterPro" id="IPR036249">
    <property type="entry name" value="Thioredoxin-like_sf"/>
</dbReference>
<feature type="domain" description="Thioredoxin" evidence="11">
    <location>
        <begin position="129"/>
        <end position="252"/>
    </location>
</feature>
<dbReference type="CDD" id="cd02998">
    <property type="entry name" value="PDI_a_ERp38"/>
    <property type="match status" value="2"/>
</dbReference>
<evidence type="ECO:0000256" key="9">
    <source>
        <dbReference type="RuleBase" id="RU004208"/>
    </source>
</evidence>
<dbReference type="InterPro" id="IPR051063">
    <property type="entry name" value="PDI"/>
</dbReference>
<dbReference type="PRINTS" id="PR00421">
    <property type="entry name" value="THIOREDOXIN"/>
</dbReference>
<protein>
    <recommendedName>
        <fullName evidence="3">protein disulfide-isomerase</fullName>
        <ecNumber evidence="3">5.3.4.1</ecNumber>
    </recommendedName>
</protein>
<evidence type="ECO:0000313" key="12">
    <source>
        <dbReference type="EMBL" id="CAA7267014.1"/>
    </source>
</evidence>
<dbReference type="InterPro" id="IPR011679">
    <property type="entry name" value="ERp29_C"/>
</dbReference>
<evidence type="ECO:0000256" key="2">
    <source>
        <dbReference type="ARBA" id="ARBA00006347"/>
    </source>
</evidence>
<dbReference type="PROSITE" id="PS00194">
    <property type="entry name" value="THIOREDOXIN_1"/>
    <property type="match status" value="2"/>
</dbReference>
<dbReference type="SUPFAM" id="SSF47933">
    <property type="entry name" value="ERP29 C domain-like"/>
    <property type="match status" value="1"/>
</dbReference>
<evidence type="ECO:0000256" key="4">
    <source>
        <dbReference type="ARBA" id="ARBA00022729"/>
    </source>
</evidence>
<comment type="similarity">
    <text evidence="2 9">Belongs to the protein disulfide isomerase family.</text>
</comment>
<dbReference type="Pfam" id="PF07749">
    <property type="entry name" value="ERp29"/>
    <property type="match status" value="1"/>
</dbReference>
<evidence type="ECO:0000256" key="7">
    <source>
        <dbReference type="ARBA" id="ARBA00023235"/>
    </source>
</evidence>
<reference evidence="12 13" key="1">
    <citation type="submission" date="2020-01" db="EMBL/GenBank/DDBJ databases">
        <authorList>
            <person name="Gupta K D."/>
        </authorList>
    </citation>
    <scope>NUCLEOTIDE SEQUENCE [LARGE SCALE GENOMIC DNA]</scope>
</reference>
<evidence type="ECO:0000256" key="5">
    <source>
        <dbReference type="ARBA" id="ARBA00022737"/>
    </source>
</evidence>
<dbReference type="EMBL" id="CACVBS010000057">
    <property type="protein sequence ID" value="CAA7267014.1"/>
    <property type="molecule type" value="Genomic_DNA"/>
</dbReference>
<dbReference type="Pfam" id="PF00085">
    <property type="entry name" value="Thioredoxin"/>
    <property type="match status" value="2"/>
</dbReference>
<dbReference type="PANTHER" id="PTHR45672:SF11">
    <property type="entry name" value="PROTEIN DISULFIDE-ISOMERASE C17H9.14C"/>
    <property type="match status" value="1"/>
</dbReference>
<dbReference type="GO" id="GO:0005783">
    <property type="term" value="C:endoplasmic reticulum"/>
    <property type="evidence" value="ECO:0007669"/>
    <property type="project" value="InterPro"/>
</dbReference>
<dbReference type="FunFam" id="3.40.30.10:FF:000032">
    <property type="entry name" value="Protein disulfide-isomerase A6 homolog"/>
    <property type="match status" value="1"/>
</dbReference>
<organism evidence="12 13">
    <name type="scientific">Cyclocybe aegerita</name>
    <name type="common">Black poplar mushroom</name>
    <name type="synonym">Agrocybe aegerita</name>
    <dbReference type="NCBI Taxonomy" id="1973307"/>
    <lineage>
        <taxon>Eukaryota</taxon>
        <taxon>Fungi</taxon>
        <taxon>Dikarya</taxon>
        <taxon>Basidiomycota</taxon>
        <taxon>Agaricomycotina</taxon>
        <taxon>Agaricomycetes</taxon>
        <taxon>Agaricomycetidae</taxon>
        <taxon>Agaricales</taxon>
        <taxon>Agaricineae</taxon>
        <taxon>Bolbitiaceae</taxon>
        <taxon>Cyclocybe</taxon>
    </lineage>
</organism>
<dbReference type="EC" id="5.3.4.1" evidence="3"/>
<dbReference type="CDD" id="cd00238">
    <property type="entry name" value="ERp29c"/>
    <property type="match status" value="1"/>
</dbReference>
<name>A0A8S0VYK2_CYCAE</name>
<evidence type="ECO:0000256" key="6">
    <source>
        <dbReference type="ARBA" id="ARBA00023157"/>
    </source>
</evidence>
<dbReference type="Gene3D" id="3.40.30.10">
    <property type="entry name" value="Glutaredoxin"/>
    <property type="match status" value="2"/>
</dbReference>
<evidence type="ECO:0000256" key="8">
    <source>
        <dbReference type="ARBA" id="ARBA00023284"/>
    </source>
</evidence>
<keyword evidence="7" id="KW-0413">Isomerase</keyword>
<dbReference type="Gene3D" id="1.20.1150.12">
    <property type="entry name" value="Endoplasmic reticulum resident protein 29, C-terminal domain"/>
    <property type="match status" value="1"/>
</dbReference>
<evidence type="ECO:0000256" key="3">
    <source>
        <dbReference type="ARBA" id="ARBA00012723"/>
    </source>
</evidence>
<evidence type="ECO:0000256" key="10">
    <source>
        <dbReference type="SAM" id="SignalP"/>
    </source>
</evidence>
<dbReference type="InterPro" id="IPR013766">
    <property type="entry name" value="Thioredoxin_domain"/>
</dbReference>
<keyword evidence="4 10" id="KW-0732">Signal</keyword>
<feature type="signal peptide" evidence="10">
    <location>
        <begin position="1"/>
        <end position="18"/>
    </location>
</feature>
<dbReference type="OrthoDB" id="10264505at2759"/>
<comment type="catalytic activity">
    <reaction evidence="1">
        <text>Catalyzes the rearrangement of -S-S- bonds in proteins.</text>
        <dbReference type="EC" id="5.3.4.1"/>
    </reaction>
</comment>
<dbReference type="GO" id="GO:0003756">
    <property type="term" value="F:protein disulfide isomerase activity"/>
    <property type="evidence" value="ECO:0007669"/>
    <property type="project" value="UniProtKB-EC"/>
</dbReference>
<feature type="chain" id="PRO_5035715656" description="protein disulfide-isomerase" evidence="10">
    <location>
        <begin position="19"/>
        <end position="375"/>
    </location>
</feature>
<dbReference type="InterPro" id="IPR017937">
    <property type="entry name" value="Thioredoxin_CS"/>
</dbReference>
<keyword evidence="6" id="KW-1015">Disulfide bond</keyword>
<comment type="caution">
    <text evidence="12">The sequence shown here is derived from an EMBL/GenBank/DDBJ whole genome shotgun (WGS) entry which is preliminary data.</text>
</comment>
<keyword evidence="5" id="KW-0677">Repeat</keyword>
<dbReference type="PROSITE" id="PS51352">
    <property type="entry name" value="THIOREDOXIN_2"/>
    <property type="match status" value="2"/>
</dbReference>
<evidence type="ECO:0000256" key="1">
    <source>
        <dbReference type="ARBA" id="ARBA00001182"/>
    </source>
</evidence>
<evidence type="ECO:0000313" key="13">
    <source>
        <dbReference type="Proteomes" id="UP000467700"/>
    </source>
</evidence>
<sequence length="375" mass="41037">MRFSLPLFASALIAGVSASNVLELLPETFDSIIGKGTPALVEFFAPWCGHCKNLAPVYEQLADVFSHAKDKVIVAKVDADGAGKPLGKRFGVTGFPTLKWFDAEGKEVTYEEGRDLESLSKYITKKTGVKSILPVPPPSDVVTLDLNNFNEIALDESKDVLVTFTAPWCGHCKNLKPHYEKVATTFSLEKNCVVANLDADDKKNADISRKYEVTGFPTIKFFPKGSSNKMPVDYEGGRTESDIIAYLNEKCGTQRAVGGGLNDEAGRVAEFDALAHKFFKASGSARESVYKEAQKLAASAGALSKHYIRVMEKVANGSAGYIEKESKRLAKILEKRNMSPVKLDEIKIKANVLKSFLEERVAEAKEKLGRADSEL</sequence>
<dbReference type="SUPFAM" id="SSF52833">
    <property type="entry name" value="Thioredoxin-like"/>
    <property type="match status" value="2"/>
</dbReference>
<gene>
    <name evidence="12" type="ORF">AAE3_LOCUS9321</name>
</gene>
<dbReference type="GO" id="GO:0006457">
    <property type="term" value="P:protein folding"/>
    <property type="evidence" value="ECO:0007669"/>
    <property type="project" value="TreeGrafter"/>
</dbReference>
<accession>A0A8S0VYK2</accession>
<feature type="domain" description="Thioredoxin" evidence="11">
    <location>
        <begin position="1"/>
        <end position="128"/>
    </location>
</feature>
<dbReference type="InterPro" id="IPR005788">
    <property type="entry name" value="PDI_thioredoxin-like_dom"/>
</dbReference>
<dbReference type="PANTHER" id="PTHR45672">
    <property type="entry name" value="PROTEIN DISULFIDE-ISOMERASE C17H9.14C-RELATED"/>
    <property type="match status" value="1"/>
</dbReference>
<keyword evidence="13" id="KW-1185">Reference proteome</keyword>
<evidence type="ECO:0000259" key="11">
    <source>
        <dbReference type="PROSITE" id="PS51352"/>
    </source>
</evidence>